<keyword evidence="6" id="KW-0716">Sensory transduction</keyword>
<sequence length="859" mass="96820">MPRYAPPAHVAAGAGRHVRAGRLDFGRPGDHAPTGQSRHRHPHVFYGLWRTHRPDVEELLPTPDGSRQRSQSSGNRAVRHPDVSKTTRVDRSTVIYSDESLLNAPVTLTNCDREPIHIPGSVQPYGFLLCLHEETKRIVHASQNTQALIGIPAQELIGAGLDRLLNPVQIAEIERLCDSLTEVTKLQGARLDLVPGQPFYKIILHRYDQLLWLEFEPVEENSASVFDLPSLNVALGQMLGATSVPEFCQYAVDQIREITGFDRVVMYRFAEDASGEVVAEAKRADLDPFMGLHYPATDIPQQARAMYLKNWLRFIPDVSYVPAPLVPVLNPVSNRPPDMTYAVLRSVSPIHLEYLRNMGVAATMTISVIVDGKLWGMMTCHHLTPRLVSYELRELCLFIGKTFSALLKTKQQHDDYAYQLHIRETQVRLFEMVSRQPNFIEGLYRRSPTLLDVMECGGAAICFENEIITLGTTPTKTQIEELTAWLRENVKLDVFYTDSYVRHNPAGLAIRGTSSGVLAISLSQDSSDYIIWFRPEQIQTVTWAGKTQKAEVLQDGQLHLSPRQSFEAWKQLVDSTSAPWKPMEIEAAQEIRLHLSDVRLKIFNELQARAASLSRLNTELSRSNDELDSFAYVASHDLKEPLRGIHNYSIFLLEDYADQLDADGVSKLQTLVRLSQRMEALIESLLQLSRVGRQELQVVETNVNEVVEEVLDMLQPRFEQTQTTVTVTGTLPTIRCDRVRIREVFNNLVTNAMRYNDKPERTVTLGLASNGALGPRGTGRPEDFYVFYVQDNGIGIDPKHHETIFKIFKRLHTQDKYGGGTGAGLAIAKKMVERHEGELWVESTPGNGATFYFSLSKHL</sequence>
<dbReference type="InterPro" id="IPR029016">
    <property type="entry name" value="GAF-like_dom_sf"/>
</dbReference>
<feature type="domain" description="Phytochrome chromophore attachment site" evidence="12">
    <location>
        <begin position="243"/>
        <end position="401"/>
    </location>
</feature>
<dbReference type="SUPFAM" id="SSF55874">
    <property type="entry name" value="ATPase domain of HSP90 chaperone/DNA topoisomerase II/histidine kinase"/>
    <property type="match status" value="1"/>
</dbReference>
<feature type="compositionally biased region" description="Low complexity" evidence="11">
    <location>
        <begin position="1"/>
        <end position="15"/>
    </location>
</feature>
<feature type="compositionally biased region" description="Basic and acidic residues" evidence="11">
    <location>
        <begin position="21"/>
        <end position="30"/>
    </location>
</feature>
<dbReference type="Gene3D" id="3.30.450.20">
    <property type="entry name" value="PAS domain"/>
    <property type="match status" value="1"/>
</dbReference>
<dbReference type="Pfam" id="PF02518">
    <property type="entry name" value="HATPase_c"/>
    <property type="match status" value="1"/>
</dbReference>
<keyword evidence="9" id="KW-0157">Chromophore</keyword>
<dbReference type="GO" id="GO:0000155">
    <property type="term" value="F:phosphorelay sensor kinase activity"/>
    <property type="evidence" value="ECO:0007669"/>
    <property type="project" value="InterPro"/>
</dbReference>
<dbReference type="Pfam" id="PF08446">
    <property type="entry name" value="PAS_2"/>
    <property type="match status" value="1"/>
</dbReference>
<dbReference type="SUPFAM" id="SSF47384">
    <property type="entry name" value="Homodimeric domain of signal transducing histidine kinase"/>
    <property type="match status" value="1"/>
</dbReference>
<dbReference type="EMBL" id="CP040896">
    <property type="protein sequence ID" value="QDA61281.1"/>
    <property type="molecule type" value="Genomic_DNA"/>
</dbReference>
<evidence type="ECO:0000256" key="5">
    <source>
        <dbReference type="ARBA" id="ARBA00022553"/>
    </source>
</evidence>
<evidence type="ECO:0000256" key="8">
    <source>
        <dbReference type="ARBA" id="ARBA00022777"/>
    </source>
</evidence>
<dbReference type="Pfam" id="PF01590">
    <property type="entry name" value="GAF"/>
    <property type="match status" value="1"/>
</dbReference>
<dbReference type="PANTHER" id="PTHR42878:SF15">
    <property type="entry name" value="BACTERIOPHYTOCHROME"/>
    <property type="match status" value="1"/>
</dbReference>
<dbReference type="EC" id="2.7.13.3" evidence="3"/>
<evidence type="ECO:0000256" key="3">
    <source>
        <dbReference type="ARBA" id="ARBA00012438"/>
    </source>
</evidence>
<keyword evidence="7" id="KW-0808">Transferase</keyword>
<dbReference type="InterPro" id="IPR043150">
    <property type="entry name" value="Phytochrome_PHY_sf"/>
</dbReference>
<feature type="domain" description="Histidine kinase" evidence="13">
    <location>
        <begin position="633"/>
        <end position="859"/>
    </location>
</feature>
<dbReference type="GO" id="GO:0009881">
    <property type="term" value="F:photoreceptor activity"/>
    <property type="evidence" value="ECO:0007669"/>
    <property type="project" value="UniProtKB-KW"/>
</dbReference>
<dbReference type="InterPro" id="IPR005467">
    <property type="entry name" value="His_kinase_dom"/>
</dbReference>
<evidence type="ECO:0000256" key="9">
    <source>
        <dbReference type="ARBA" id="ARBA00022991"/>
    </source>
</evidence>
<evidence type="ECO:0000256" key="4">
    <source>
        <dbReference type="ARBA" id="ARBA00022543"/>
    </source>
</evidence>
<dbReference type="InterPro" id="IPR013654">
    <property type="entry name" value="PAS_2"/>
</dbReference>
<dbReference type="PROSITE" id="PS50109">
    <property type="entry name" value="HIS_KIN"/>
    <property type="match status" value="1"/>
</dbReference>
<dbReference type="GO" id="GO:0006355">
    <property type="term" value="P:regulation of DNA-templated transcription"/>
    <property type="evidence" value="ECO:0007669"/>
    <property type="project" value="InterPro"/>
</dbReference>
<feature type="region of interest" description="Disordered" evidence="11">
    <location>
        <begin position="1"/>
        <end position="41"/>
    </location>
</feature>
<dbReference type="GO" id="GO:0000156">
    <property type="term" value="F:phosphorelay response regulator activity"/>
    <property type="evidence" value="ECO:0007669"/>
    <property type="project" value="TreeGrafter"/>
</dbReference>
<dbReference type="GO" id="GO:0009584">
    <property type="term" value="P:detection of visible light"/>
    <property type="evidence" value="ECO:0007669"/>
    <property type="project" value="InterPro"/>
</dbReference>
<dbReference type="PRINTS" id="PR01033">
    <property type="entry name" value="PHYTOCHROME"/>
</dbReference>
<dbReference type="CDD" id="cd00082">
    <property type="entry name" value="HisKA"/>
    <property type="match status" value="1"/>
</dbReference>
<dbReference type="OrthoDB" id="9766459at2"/>
<feature type="region of interest" description="Disordered" evidence="11">
    <location>
        <begin position="56"/>
        <end position="90"/>
    </location>
</feature>
<dbReference type="SMART" id="SM00065">
    <property type="entry name" value="GAF"/>
    <property type="match status" value="1"/>
</dbReference>
<evidence type="ECO:0000256" key="1">
    <source>
        <dbReference type="ARBA" id="ARBA00000085"/>
    </source>
</evidence>
<protein>
    <recommendedName>
        <fullName evidence="3">histidine kinase</fullName>
        <ecNumber evidence="3">2.7.13.3</ecNumber>
    </recommendedName>
</protein>
<dbReference type="Gene3D" id="3.30.450.270">
    <property type="match status" value="1"/>
</dbReference>
<dbReference type="AlphaFoldDB" id="A0A5B8A1M8"/>
<keyword evidence="15" id="KW-1185">Reference proteome</keyword>
<dbReference type="FunFam" id="3.30.565.10:FF:000006">
    <property type="entry name" value="Sensor histidine kinase WalK"/>
    <property type="match status" value="1"/>
</dbReference>
<evidence type="ECO:0000256" key="10">
    <source>
        <dbReference type="ARBA" id="ARBA00023170"/>
    </source>
</evidence>
<dbReference type="InterPro" id="IPR035965">
    <property type="entry name" value="PAS-like_dom_sf"/>
</dbReference>
<gene>
    <name evidence="14" type="ORF">FHG12_14800</name>
</gene>
<comment type="similarity">
    <text evidence="2">In the N-terminal section; belongs to the phytochrome family.</text>
</comment>
<dbReference type="SMART" id="SM00388">
    <property type="entry name" value="HisKA"/>
    <property type="match status" value="1"/>
</dbReference>
<name>A0A5B8A1M8_9BACT</name>
<comment type="catalytic activity">
    <reaction evidence="1">
        <text>ATP + protein L-histidine = ADP + protein N-phospho-L-histidine.</text>
        <dbReference type="EC" id="2.7.13.3"/>
    </reaction>
</comment>
<keyword evidence="4" id="KW-0600">Photoreceptor protein</keyword>
<dbReference type="Proteomes" id="UP000305398">
    <property type="component" value="Chromosome"/>
</dbReference>
<dbReference type="Gene3D" id="3.30.565.10">
    <property type="entry name" value="Histidine kinase-like ATPase, C-terminal domain"/>
    <property type="match status" value="1"/>
</dbReference>
<dbReference type="InterPro" id="IPR003018">
    <property type="entry name" value="GAF"/>
</dbReference>
<dbReference type="InterPro" id="IPR013515">
    <property type="entry name" value="Phytochrome_cen-reg"/>
</dbReference>
<dbReference type="InterPro" id="IPR036097">
    <property type="entry name" value="HisK_dim/P_sf"/>
</dbReference>
<dbReference type="InterPro" id="IPR050351">
    <property type="entry name" value="BphY/WalK/GraS-like"/>
</dbReference>
<reference evidence="14 15" key="1">
    <citation type="submission" date="2019-06" db="EMBL/GenBank/DDBJ databases">
        <authorList>
            <person name="Srinivasan S."/>
        </authorList>
    </citation>
    <scope>NUCLEOTIDE SEQUENCE [LARGE SCALE GENOMIC DNA]</scope>
    <source>
        <strain evidence="14 15">17J68-5</strain>
    </source>
</reference>
<feature type="compositionally biased region" description="Basic and acidic residues" evidence="11">
    <location>
        <begin position="79"/>
        <end position="90"/>
    </location>
</feature>
<dbReference type="Gene3D" id="3.30.450.40">
    <property type="match status" value="1"/>
</dbReference>
<dbReference type="KEGG" id="hyj:FHG12_14800"/>
<dbReference type="InterPro" id="IPR003594">
    <property type="entry name" value="HATPase_dom"/>
</dbReference>
<dbReference type="SUPFAM" id="SSF55785">
    <property type="entry name" value="PYP-like sensor domain (PAS domain)"/>
    <property type="match status" value="1"/>
</dbReference>
<evidence type="ECO:0000256" key="6">
    <source>
        <dbReference type="ARBA" id="ARBA00022606"/>
    </source>
</evidence>
<dbReference type="PANTHER" id="PTHR42878">
    <property type="entry name" value="TWO-COMPONENT HISTIDINE KINASE"/>
    <property type="match status" value="1"/>
</dbReference>
<dbReference type="InterPro" id="IPR003661">
    <property type="entry name" value="HisK_dim/P_dom"/>
</dbReference>
<dbReference type="InterPro" id="IPR016132">
    <property type="entry name" value="Phyto_chromo_attachment"/>
</dbReference>
<evidence type="ECO:0000259" key="12">
    <source>
        <dbReference type="PROSITE" id="PS50046"/>
    </source>
</evidence>
<evidence type="ECO:0000256" key="11">
    <source>
        <dbReference type="SAM" id="MobiDB-lite"/>
    </source>
</evidence>
<accession>A0A5B8A1M8</accession>
<evidence type="ECO:0000313" key="14">
    <source>
        <dbReference type="EMBL" id="QDA61281.1"/>
    </source>
</evidence>
<dbReference type="Gene3D" id="1.10.287.130">
    <property type="match status" value="1"/>
</dbReference>
<proteinExistence type="inferred from homology"/>
<evidence type="ECO:0000256" key="2">
    <source>
        <dbReference type="ARBA" id="ARBA00006402"/>
    </source>
</evidence>
<keyword evidence="5" id="KW-0597">Phosphoprotein</keyword>
<dbReference type="SUPFAM" id="SSF55781">
    <property type="entry name" value="GAF domain-like"/>
    <property type="match status" value="2"/>
</dbReference>
<keyword evidence="10" id="KW-0675">Receptor</keyword>
<evidence type="ECO:0000313" key="15">
    <source>
        <dbReference type="Proteomes" id="UP000305398"/>
    </source>
</evidence>
<organism evidence="14 15">
    <name type="scientific">Hymenobacter jejuensis</name>
    <dbReference type="NCBI Taxonomy" id="2502781"/>
    <lineage>
        <taxon>Bacteria</taxon>
        <taxon>Pseudomonadati</taxon>
        <taxon>Bacteroidota</taxon>
        <taxon>Cytophagia</taxon>
        <taxon>Cytophagales</taxon>
        <taxon>Hymenobacteraceae</taxon>
        <taxon>Hymenobacter</taxon>
    </lineage>
</organism>
<evidence type="ECO:0000256" key="7">
    <source>
        <dbReference type="ARBA" id="ARBA00022679"/>
    </source>
</evidence>
<dbReference type="GO" id="GO:0007234">
    <property type="term" value="P:osmosensory signaling via phosphorelay pathway"/>
    <property type="evidence" value="ECO:0007669"/>
    <property type="project" value="TreeGrafter"/>
</dbReference>
<evidence type="ECO:0000259" key="13">
    <source>
        <dbReference type="PROSITE" id="PS50109"/>
    </source>
</evidence>
<dbReference type="Pfam" id="PF00360">
    <property type="entry name" value="PHY"/>
    <property type="match status" value="1"/>
</dbReference>
<dbReference type="PROSITE" id="PS50046">
    <property type="entry name" value="PHYTOCHROME_2"/>
    <property type="match status" value="1"/>
</dbReference>
<dbReference type="InterPro" id="IPR036890">
    <property type="entry name" value="HATPase_C_sf"/>
</dbReference>
<dbReference type="Pfam" id="PF00512">
    <property type="entry name" value="HisKA"/>
    <property type="match status" value="1"/>
</dbReference>
<dbReference type="GO" id="GO:0030295">
    <property type="term" value="F:protein kinase activator activity"/>
    <property type="evidence" value="ECO:0007669"/>
    <property type="project" value="TreeGrafter"/>
</dbReference>
<dbReference type="SMART" id="SM00387">
    <property type="entry name" value="HATPase_c"/>
    <property type="match status" value="1"/>
</dbReference>
<dbReference type="InterPro" id="IPR001294">
    <property type="entry name" value="Phytochrome"/>
</dbReference>
<keyword evidence="8" id="KW-0418">Kinase</keyword>